<reference evidence="2 3" key="1">
    <citation type="submission" date="2012-08" db="EMBL/GenBank/DDBJ databases">
        <title>The Genome Sequence of Barnesiella intestinihominis YIT 11860.</title>
        <authorList>
            <consortium name="The Broad Institute Genome Sequencing Platform"/>
            <person name="Earl A."/>
            <person name="Ward D."/>
            <person name="Feldgarden M."/>
            <person name="Gevers D."/>
            <person name="Morotomi M."/>
            <person name="Walker B."/>
            <person name="Young S.K."/>
            <person name="Zeng Q."/>
            <person name="Gargeya S."/>
            <person name="Fitzgerald M."/>
            <person name="Haas B."/>
            <person name="Abouelleil A."/>
            <person name="Alvarado L."/>
            <person name="Arachchi H.M."/>
            <person name="Berlin A.M."/>
            <person name="Chapman S.B."/>
            <person name="Goldberg J."/>
            <person name="Griggs A."/>
            <person name="Gujja S."/>
            <person name="Hansen M."/>
            <person name="Howarth C."/>
            <person name="Imamovic A."/>
            <person name="Larimer J."/>
            <person name="McCowen C."/>
            <person name="Montmayeur A."/>
            <person name="Murphy C."/>
            <person name="Neiman D."/>
            <person name="Pearson M."/>
            <person name="Priest M."/>
            <person name="Roberts A."/>
            <person name="Saif S."/>
            <person name="Shea T."/>
            <person name="Sisk P."/>
            <person name="Sykes S."/>
            <person name="Wortman J."/>
            <person name="Nusbaum C."/>
            <person name="Birren B."/>
        </authorList>
    </citation>
    <scope>NUCLEOTIDE SEQUENCE [LARGE SCALE GENOMIC DNA]</scope>
    <source>
        <strain evidence="2 3">YIT 11860</strain>
    </source>
</reference>
<evidence type="ECO:0000313" key="2">
    <source>
        <dbReference type="EMBL" id="EJZ62184.1"/>
    </source>
</evidence>
<proteinExistence type="predicted"/>
<dbReference type="Gene3D" id="3.40.50.1110">
    <property type="entry name" value="SGNH hydrolase"/>
    <property type="match status" value="1"/>
</dbReference>
<dbReference type="AlphaFoldDB" id="K0X3J9"/>
<dbReference type="STRING" id="742726.HMPREF9448_02867"/>
<keyword evidence="3" id="KW-1185">Reference proteome</keyword>
<keyword evidence="1" id="KW-0472">Membrane</keyword>
<gene>
    <name evidence="2" type="ORF">HMPREF9448_02867</name>
</gene>
<dbReference type="HOGENOM" id="CLU_074044_0_0_10"/>
<organism evidence="2 3">
    <name type="scientific">Barnesiella intestinihominis YIT 11860</name>
    <dbReference type="NCBI Taxonomy" id="742726"/>
    <lineage>
        <taxon>Bacteria</taxon>
        <taxon>Pseudomonadati</taxon>
        <taxon>Bacteroidota</taxon>
        <taxon>Bacteroidia</taxon>
        <taxon>Bacteroidales</taxon>
        <taxon>Barnesiellaceae</taxon>
        <taxon>Barnesiella</taxon>
    </lineage>
</organism>
<feature type="transmembrane region" description="Helical" evidence="1">
    <location>
        <begin position="12"/>
        <end position="33"/>
    </location>
</feature>
<dbReference type="SUPFAM" id="SSF52266">
    <property type="entry name" value="SGNH hydrolase"/>
    <property type="match status" value="1"/>
</dbReference>
<accession>K0X3J9</accession>
<evidence type="ECO:0000313" key="3">
    <source>
        <dbReference type="Proteomes" id="UP000006044"/>
    </source>
</evidence>
<name>K0X3J9_9BACT</name>
<sequence>MNRSIFKLVKTCVSIIVIVLVFDVIFGQVMSFYSKRYGLPGDYAKIEYLFHQANEDVVIIGSSVAINSFMPDIMMDSLGISVFNGGCNAQNIIFFRCMIDGLLEHHRPRGVILALQPDDLSDDHIGRIELLNPYYGRNPVIDSALVLQNDGKGSAFLRSNLYKYNTVWFRIFLQSFLPREEMANHGFVAKHKPNNLPIFENYGDEPDDDFIYSVKLEYLKAIITQLQSNNVELVVVFPPYYRKLRHEGNPYSKRVITELCRENGIRVIDDNQMEYFFDRPELFYDNMHLNGDGARIFTDMFINQILKSDFYKKIKSKKNETELGV</sequence>
<dbReference type="Proteomes" id="UP000006044">
    <property type="component" value="Unassembled WGS sequence"/>
</dbReference>
<keyword evidence="1" id="KW-1133">Transmembrane helix</keyword>
<dbReference type="InterPro" id="IPR036514">
    <property type="entry name" value="SGNH_hydro_sf"/>
</dbReference>
<evidence type="ECO:0000256" key="1">
    <source>
        <dbReference type="SAM" id="Phobius"/>
    </source>
</evidence>
<dbReference type="GO" id="GO:0016788">
    <property type="term" value="F:hydrolase activity, acting on ester bonds"/>
    <property type="evidence" value="ECO:0007669"/>
    <property type="project" value="UniProtKB-ARBA"/>
</dbReference>
<dbReference type="EMBL" id="ADLE01000018">
    <property type="protein sequence ID" value="EJZ62184.1"/>
    <property type="molecule type" value="Genomic_DNA"/>
</dbReference>
<comment type="caution">
    <text evidence="2">The sequence shown here is derived from an EMBL/GenBank/DDBJ whole genome shotgun (WGS) entry which is preliminary data.</text>
</comment>
<keyword evidence="1" id="KW-0812">Transmembrane</keyword>
<dbReference type="GeneID" id="77850030"/>
<protein>
    <submittedName>
        <fullName evidence="2">Uncharacterized protein</fullName>
    </submittedName>
</protein>
<dbReference type="RefSeq" id="WP_008863238.1">
    <property type="nucleotide sequence ID" value="NZ_JH815206.1"/>
</dbReference>
<dbReference type="eggNOG" id="COG2755">
    <property type="taxonomic scope" value="Bacteria"/>
</dbReference>
<dbReference type="OrthoDB" id="869432at2"/>